<keyword evidence="7" id="KW-1185">Reference proteome</keyword>
<proteinExistence type="inferred from homology"/>
<comment type="similarity">
    <text evidence="3 5">Belongs to the pectinacetylesterase family.</text>
</comment>
<gene>
    <name evidence="6" type="ORF">Syun_007007</name>
</gene>
<accession>A0AAP0KXZ4</accession>
<evidence type="ECO:0000313" key="6">
    <source>
        <dbReference type="EMBL" id="KAK9160666.1"/>
    </source>
</evidence>
<comment type="caution">
    <text evidence="6">The sequence shown here is derived from an EMBL/GenBank/DDBJ whole genome shotgun (WGS) entry which is preliminary data.</text>
</comment>
<dbReference type="EC" id="3.1.1.-" evidence="5"/>
<comment type="function">
    <text evidence="1 5">Hydrolyzes acetyl esters in homogalacturonan regions of pectin. In type I primary cell wall, galacturonic acid residues of pectin can be acetylated at the O-2 and O-3 positions. Decreasing the degree of acetylation of pectin gels in vitro alters their physical properties.</text>
</comment>
<protein>
    <recommendedName>
        <fullName evidence="5">Pectin acetylesterase</fullName>
        <ecNumber evidence="5">3.1.1.-</ecNumber>
    </recommendedName>
</protein>
<keyword evidence="4 5" id="KW-0134">Cell wall</keyword>
<evidence type="ECO:0000256" key="3">
    <source>
        <dbReference type="ARBA" id="ARBA00005784"/>
    </source>
</evidence>
<evidence type="ECO:0000256" key="4">
    <source>
        <dbReference type="ARBA" id="ARBA00022512"/>
    </source>
</evidence>
<evidence type="ECO:0000256" key="5">
    <source>
        <dbReference type="RuleBase" id="RU363114"/>
    </source>
</evidence>
<keyword evidence="5" id="KW-0378">Hydrolase</keyword>
<dbReference type="PANTHER" id="PTHR46999">
    <property type="entry name" value="ALPHA-GLUCAN WATER DIKINASE 1, CHLOROPLASTIC-RELATED"/>
    <property type="match status" value="1"/>
</dbReference>
<keyword evidence="5" id="KW-0964">Secreted</keyword>
<name>A0AAP0KXZ4_9MAGN</name>
<dbReference type="AlphaFoldDB" id="A0AAP0KXZ4"/>
<keyword evidence="5" id="KW-0961">Cell wall biogenesis/degradation</keyword>
<sequence>MHSPVHLLHVVCSPGHFFILVVEESFLILKTGLVASLLEIDHHCTNVDYALELWRLRDPEAHLISLKELMDQSEGTAKWLLDEIAHRETDAERSLMHGEISAAQDKLISSLQIIYLNQPDHREIIRLIMATVGRGGHGDLGQRIRDEILVIQVLDAASREGAIIIDHWFAGCAATYVVCEGLHIHRYFSRTNNLVTSVALSVGAWFFDRVGVSAIDCPYPCDNTCHNLVSK</sequence>
<dbReference type="InterPro" id="IPR004963">
    <property type="entry name" value="PAE/NOTUM"/>
</dbReference>
<evidence type="ECO:0000256" key="2">
    <source>
        <dbReference type="ARBA" id="ARBA00004191"/>
    </source>
</evidence>
<dbReference type="EMBL" id="JBBNAF010000003">
    <property type="protein sequence ID" value="KAK9160666.1"/>
    <property type="molecule type" value="Genomic_DNA"/>
</dbReference>
<evidence type="ECO:0000313" key="7">
    <source>
        <dbReference type="Proteomes" id="UP001420932"/>
    </source>
</evidence>
<reference evidence="6 7" key="1">
    <citation type="submission" date="2024-01" db="EMBL/GenBank/DDBJ databases">
        <title>Genome assemblies of Stephania.</title>
        <authorList>
            <person name="Yang L."/>
        </authorList>
    </citation>
    <scope>NUCLEOTIDE SEQUENCE [LARGE SCALE GENOMIC DNA]</scope>
    <source>
        <strain evidence="6">YNDBR</strain>
        <tissue evidence="6">Leaf</tissue>
    </source>
</reference>
<dbReference type="Pfam" id="PF03283">
    <property type="entry name" value="PAE"/>
    <property type="match status" value="1"/>
</dbReference>
<evidence type="ECO:0000256" key="1">
    <source>
        <dbReference type="ARBA" id="ARBA00003534"/>
    </source>
</evidence>
<comment type="subcellular location">
    <subcellularLocation>
        <location evidence="2 5">Secreted</location>
        <location evidence="2 5">Cell wall</location>
    </subcellularLocation>
</comment>
<organism evidence="6 7">
    <name type="scientific">Stephania yunnanensis</name>
    <dbReference type="NCBI Taxonomy" id="152371"/>
    <lineage>
        <taxon>Eukaryota</taxon>
        <taxon>Viridiplantae</taxon>
        <taxon>Streptophyta</taxon>
        <taxon>Embryophyta</taxon>
        <taxon>Tracheophyta</taxon>
        <taxon>Spermatophyta</taxon>
        <taxon>Magnoliopsida</taxon>
        <taxon>Ranunculales</taxon>
        <taxon>Menispermaceae</taxon>
        <taxon>Menispermoideae</taxon>
        <taxon>Cissampelideae</taxon>
        <taxon>Stephania</taxon>
    </lineage>
</organism>
<dbReference type="PANTHER" id="PTHR46999:SF1">
    <property type="entry name" value="ALPHA-GLUCAN WATER DIKINASE 1, CHLOROPLASTIC"/>
    <property type="match status" value="1"/>
</dbReference>
<dbReference type="Proteomes" id="UP001420932">
    <property type="component" value="Unassembled WGS sequence"/>
</dbReference>